<evidence type="ECO:0000256" key="1">
    <source>
        <dbReference type="SAM" id="MobiDB-lite"/>
    </source>
</evidence>
<evidence type="ECO:0000313" key="3">
    <source>
        <dbReference type="Proteomes" id="UP000327013"/>
    </source>
</evidence>
<organism evidence="2 3">
    <name type="scientific">Carpinus fangiana</name>
    <dbReference type="NCBI Taxonomy" id="176857"/>
    <lineage>
        <taxon>Eukaryota</taxon>
        <taxon>Viridiplantae</taxon>
        <taxon>Streptophyta</taxon>
        <taxon>Embryophyta</taxon>
        <taxon>Tracheophyta</taxon>
        <taxon>Spermatophyta</taxon>
        <taxon>Magnoliopsida</taxon>
        <taxon>eudicotyledons</taxon>
        <taxon>Gunneridae</taxon>
        <taxon>Pentapetalae</taxon>
        <taxon>rosids</taxon>
        <taxon>fabids</taxon>
        <taxon>Fagales</taxon>
        <taxon>Betulaceae</taxon>
        <taxon>Carpinus</taxon>
    </lineage>
</organism>
<comment type="caution">
    <text evidence="2">The sequence shown here is derived from an EMBL/GenBank/DDBJ whole genome shotgun (WGS) entry which is preliminary data.</text>
</comment>
<feature type="compositionally biased region" description="Low complexity" evidence="1">
    <location>
        <begin position="149"/>
        <end position="165"/>
    </location>
</feature>
<dbReference type="EMBL" id="VIBQ01000013">
    <property type="protein sequence ID" value="KAB8346086.1"/>
    <property type="molecule type" value="Genomic_DNA"/>
</dbReference>
<feature type="region of interest" description="Disordered" evidence="1">
    <location>
        <begin position="52"/>
        <end position="118"/>
    </location>
</feature>
<dbReference type="Proteomes" id="UP000327013">
    <property type="component" value="Unassembled WGS sequence"/>
</dbReference>
<feature type="compositionally biased region" description="Polar residues" evidence="1">
    <location>
        <begin position="85"/>
        <end position="98"/>
    </location>
</feature>
<protein>
    <submittedName>
        <fullName evidence="2">Uncharacterized protein</fullName>
    </submittedName>
</protein>
<proteinExistence type="predicted"/>
<dbReference type="GO" id="GO:0070449">
    <property type="term" value="C:elongin complex"/>
    <property type="evidence" value="ECO:0007669"/>
    <property type="project" value="InterPro"/>
</dbReference>
<gene>
    <name evidence="2" type="ORF">FH972_023136</name>
</gene>
<dbReference type="InterPro" id="IPR010684">
    <property type="entry name" value="RNA_pol_II_trans_fac_SIII_A"/>
</dbReference>
<reference evidence="2 3" key="1">
    <citation type="submission" date="2019-06" db="EMBL/GenBank/DDBJ databases">
        <title>A chromosomal-level reference genome of Carpinus fangiana (Coryloideae, Betulaceae).</title>
        <authorList>
            <person name="Yang X."/>
            <person name="Wang Z."/>
            <person name="Zhang L."/>
            <person name="Hao G."/>
            <person name="Liu J."/>
            <person name="Yang Y."/>
        </authorList>
    </citation>
    <scope>NUCLEOTIDE SEQUENCE [LARGE SCALE GENOMIC DNA]</scope>
    <source>
        <strain evidence="2">Cfa_2016G</strain>
        <tissue evidence="2">Leaf</tissue>
    </source>
</reference>
<evidence type="ECO:0000313" key="2">
    <source>
        <dbReference type="EMBL" id="KAB8346086.1"/>
    </source>
</evidence>
<feature type="compositionally biased region" description="Basic and acidic residues" evidence="1">
    <location>
        <begin position="102"/>
        <end position="112"/>
    </location>
</feature>
<name>A0A5N6KUA7_9ROSI</name>
<accession>A0A5N6KUA7</accession>
<dbReference type="GO" id="GO:0006368">
    <property type="term" value="P:transcription elongation by RNA polymerase II"/>
    <property type="evidence" value="ECO:0007669"/>
    <property type="project" value="InterPro"/>
</dbReference>
<feature type="region of interest" description="Disordered" evidence="1">
    <location>
        <begin position="134"/>
        <end position="203"/>
    </location>
</feature>
<dbReference type="AlphaFoldDB" id="A0A5N6KUA7"/>
<keyword evidence="3" id="KW-1185">Reference proteome</keyword>
<sequence>MLIKRDTDVDLKVIPEPKNPAKWWKVHRKLLREKEAKVENLTATLKAQMDRLKADKDSQSTTTISTLVNPFPRHRGIPASRRPQGDQSRSGAGSSGSTFLARAREHARERATRNNASVLKARPLVGTVPFAPKTMSDRVLGSNPKPRVGATTVQSAASGASQASSRPNQVVARPPVRVSKPLMGSRKRLPSSSNVFGPNRHIY</sequence>
<feature type="compositionally biased region" description="Polar residues" evidence="1">
    <location>
        <begin position="59"/>
        <end position="68"/>
    </location>
</feature>
<dbReference type="OrthoDB" id="21513at2759"/>
<dbReference type="Pfam" id="PF06881">
    <property type="entry name" value="Elongin_A"/>
    <property type="match status" value="1"/>
</dbReference>